<evidence type="ECO:0000256" key="2">
    <source>
        <dbReference type="ARBA" id="ARBA00023125"/>
    </source>
</evidence>
<protein>
    <submittedName>
        <fullName evidence="5">Site-specific recombinase XerD</fullName>
    </submittedName>
</protein>
<evidence type="ECO:0000256" key="3">
    <source>
        <dbReference type="ARBA" id="ARBA00023172"/>
    </source>
</evidence>
<dbReference type="InterPro" id="IPR010998">
    <property type="entry name" value="Integrase_recombinase_N"/>
</dbReference>
<organism evidence="5 6">
    <name type="scientific">Marinovum algicola</name>
    <dbReference type="NCBI Taxonomy" id="42444"/>
    <lineage>
        <taxon>Bacteria</taxon>
        <taxon>Pseudomonadati</taxon>
        <taxon>Pseudomonadota</taxon>
        <taxon>Alphaproteobacteria</taxon>
        <taxon>Rhodobacterales</taxon>
        <taxon>Roseobacteraceae</taxon>
        <taxon>Marinovum</taxon>
    </lineage>
</organism>
<comment type="caution">
    <text evidence="5">The sequence shown here is derived from an EMBL/GenBank/DDBJ whole genome shotgun (WGS) entry which is preliminary data.</text>
</comment>
<evidence type="ECO:0000313" key="6">
    <source>
        <dbReference type="Proteomes" id="UP000182932"/>
    </source>
</evidence>
<dbReference type="AlphaFoldDB" id="A0A975ZPI4"/>
<feature type="domain" description="Tyr recombinase" evidence="4">
    <location>
        <begin position="160"/>
        <end position="339"/>
    </location>
</feature>
<keyword evidence="6" id="KW-1185">Reference proteome</keyword>
<gene>
    <name evidence="5" type="ORF">SAMN04487940_112122</name>
</gene>
<dbReference type="GO" id="GO:0003677">
    <property type="term" value="F:DNA binding"/>
    <property type="evidence" value="ECO:0007669"/>
    <property type="project" value="UniProtKB-KW"/>
</dbReference>
<dbReference type="GO" id="GO:0015074">
    <property type="term" value="P:DNA integration"/>
    <property type="evidence" value="ECO:0007669"/>
    <property type="project" value="UniProtKB-KW"/>
</dbReference>
<evidence type="ECO:0000259" key="4">
    <source>
        <dbReference type="PROSITE" id="PS51898"/>
    </source>
</evidence>
<proteinExistence type="predicted"/>
<dbReference type="Gene3D" id="1.10.443.10">
    <property type="entry name" value="Intergrase catalytic core"/>
    <property type="match status" value="1"/>
</dbReference>
<dbReference type="Gene3D" id="1.10.150.130">
    <property type="match status" value="1"/>
</dbReference>
<keyword evidence="2" id="KW-0238">DNA-binding</keyword>
<dbReference type="InterPro" id="IPR013762">
    <property type="entry name" value="Integrase-like_cat_sf"/>
</dbReference>
<name>A0A975ZPI4_9RHOB</name>
<dbReference type="PROSITE" id="PS51898">
    <property type="entry name" value="TYR_RECOMBINASE"/>
    <property type="match status" value="1"/>
</dbReference>
<dbReference type="GO" id="GO:0006310">
    <property type="term" value="P:DNA recombination"/>
    <property type="evidence" value="ECO:0007669"/>
    <property type="project" value="UniProtKB-KW"/>
</dbReference>
<evidence type="ECO:0000256" key="1">
    <source>
        <dbReference type="ARBA" id="ARBA00022908"/>
    </source>
</evidence>
<dbReference type="CDD" id="cd00796">
    <property type="entry name" value="INT_Rci_Hp1_C"/>
    <property type="match status" value="1"/>
</dbReference>
<dbReference type="EMBL" id="FNYY01000012">
    <property type="protein sequence ID" value="SEJ87849.1"/>
    <property type="molecule type" value="Genomic_DNA"/>
</dbReference>
<dbReference type="InterPro" id="IPR011010">
    <property type="entry name" value="DNA_brk_join_enz"/>
</dbReference>
<evidence type="ECO:0000313" key="5">
    <source>
        <dbReference type="EMBL" id="SEJ87849.1"/>
    </source>
</evidence>
<keyword evidence="3" id="KW-0233">DNA recombination</keyword>
<dbReference type="InterPro" id="IPR002104">
    <property type="entry name" value="Integrase_catalytic"/>
</dbReference>
<dbReference type="SUPFAM" id="SSF56349">
    <property type="entry name" value="DNA breaking-rejoining enzymes"/>
    <property type="match status" value="1"/>
</dbReference>
<dbReference type="Proteomes" id="UP000182932">
    <property type="component" value="Unassembled WGS sequence"/>
</dbReference>
<keyword evidence="1" id="KW-0229">DNA integration</keyword>
<sequence length="346" mass="39063">MPRPRKPARLYWRKDEQQWVIRDGNTQKRTGFGARESGKAEDALAEYLKAKAVPERTGPANPADLTVGEVLAKYADDYGPSMDAPATLAYSISALAPFWADLTCDAVKESTCRRYLTHRDRAPGTVRRELGVLQAAINYAHREGVLVHPIKVKLPEAGAIRDRWLTRDELAMLLRAAAPHVRRFILLSFYSGRRASAILELTWARVDLNAGVIRFREDGQRETNKRRGRITMPRQLRNHVARWRAELDAMPRRSAARQTHVVMFRGKTVANIKKGIARAAERAGLDDVTPHVLKHTAITHAVMNGLGIEDAAEYFDTSPATIREHYWHHSPHQQAAAVQVIERRGR</sequence>
<dbReference type="PANTHER" id="PTHR30349:SF88">
    <property type="entry name" value="BLL1584 PROTEIN"/>
    <property type="match status" value="1"/>
</dbReference>
<dbReference type="InterPro" id="IPR050090">
    <property type="entry name" value="Tyrosine_recombinase_XerCD"/>
</dbReference>
<dbReference type="Pfam" id="PF00589">
    <property type="entry name" value="Phage_integrase"/>
    <property type="match status" value="1"/>
</dbReference>
<reference evidence="5 6" key="1">
    <citation type="submission" date="2016-10" db="EMBL/GenBank/DDBJ databases">
        <authorList>
            <person name="Varghese N."/>
            <person name="Submissions S."/>
        </authorList>
    </citation>
    <scope>NUCLEOTIDE SEQUENCE [LARGE SCALE GENOMIC DNA]</scope>
    <source>
        <strain evidence="5 6">FF3</strain>
    </source>
</reference>
<dbReference type="PANTHER" id="PTHR30349">
    <property type="entry name" value="PHAGE INTEGRASE-RELATED"/>
    <property type="match status" value="1"/>
</dbReference>
<accession>A0A975ZPI4</accession>